<dbReference type="PRINTS" id="PR00112">
    <property type="entry name" value="ACYLPHPHTASE"/>
</dbReference>
<dbReference type="eggNOG" id="COG1254">
    <property type="taxonomic scope" value="Bacteria"/>
</dbReference>
<comment type="caution">
    <text evidence="7">The sequence shown here is derived from an EMBL/GenBank/DDBJ whole genome shotgun (WGS) entry which is preliminary data.</text>
</comment>
<evidence type="ECO:0000313" key="8">
    <source>
        <dbReference type="Proteomes" id="UP000011910"/>
    </source>
</evidence>
<feature type="active site" evidence="4">
    <location>
        <position position="18"/>
    </location>
</feature>
<dbReference type="OrthoDB" id="9808093at2"/>
<dbReference type="InterPro" id="IPR001792">
    <property type="entry name" value="Acylphosphatase-like_dom"/>
</dbReference>
<comment type="catalytic activity">
    <reaction evidence="3 4">
        <text>an acyl phosphate + H2O = a carboxylate + phosphate + H(+)</text>
        <dbReference type="Rhea" id="RHEA:14965"/>
        <dbReference type="ChEBI" id="CHEBI:15377"/>
        <dbReference type="ChEBI" id="CHEBI:15378"/>
        <dbReference type="ChEBI" id="CHEBI:29067"/>
        <dbReference type="ChEBI" id="CHEBI:43474"/>
        <dbReference type="ChEBI" id="CHEBI:59918"/>
        <dbReference type="EC" id="3.6.1.7"/>
    </reaction>
</comment>
<evidence type="ECO:0000313" key="7">
    <source>
        <dbReference type="EMBL" id="EMR02334.1"/>
    </source>
</evidence>
<dbReference type="AlphaFoldDB" id="M7NV53"/>
<dbReference type="RefSeq" id="WP_009195922.1">
    <property type="nucleotide sequence ID" value="NZ_AODQ01000062.1"/>
</dbReference>
<dbReference type="PANTHER" id="PTHR47268:SF4">
    <property type="entry name" value="ACYLPHOSPHATASE"/>
    <property type="match status" value="1"/>
</dbReference>
<dbReference type="PANTHER" id="PTHR47268">
    <property type="entry name" value="ACYLPHOSPHATASE"/>
    <property type="match status" value="1"/>
</dbReference>
<accession>M7NV53</accession>
<dbReference type="Gene3D" id="3.30.70.100">
    <property type="match status" value="1"/>
</dbReference>
<comment type="similarity">
    <text evidence="1 5">Belongs to the acylphosphatase family.</text>
</comment>
<evidence type="ECO:0000256" key="1">
    <source>
        <dbReference type="ARBA" id="ARBA00005614"/>
    </source>
</evidence>
<dbReference type="EC" id="3.6.1.7" evidence="2 4"/>
<dbReference type="Proteomes" id="UP000011910">
    <property type="component" value="Unassembled WGS sequence"/>
</dbReference>
<feature type="domain" description="Acylphosphatase-like" evidence="6">
    <location>
        <begin position="3"/>
        <end position="89"/>
    </location>
</feature>
<dbReference type="InterPro" id="IPR020456">
    <property type="entry name" value="Acylphosphatase"/>
</dbReference>
<evidence type="ECO:0000256" key="5">
    <source>
        <dbReference type="RuleBase" id="RU004168"/>
    </source>
</evidence>
<dbReference type="InterPro" id="IPR017968">
    <property type="entry name" value="Acylphosphatase_CS"/>
</dbReference>
<feature type="active site" evidence="4">
    <location>
        <position position="36"/>
    </location>
</feature>
<dbReference type="STRING" id="1279009.ADICEAN_02532"/>
<dbReference type="PROSITE" id="PS51160">
    <property type="entry name" value="ACYLPHOSPHATASE_3"/>
    <property type="match status" value="1"/>
</dbReference>
<sequence>MKRLRIRISGKVQGVFYRASAQAKAKELGLNGWVQNEEGGSVLIEAEGEDQKLQRMVEWCQVGPGAAQVEQVETQEVQPQGVSGFEVRR</sequence>
<evidence type="ECO:0000256" key="3">
    <source>
        <dbReference type="ARBA" id="ARBA00047645"/>
    </source>
</evidence>
<evidence type="ECO:0000259" key="6">
    <source>
        <dbReference type="PROSITE" id="PS51160"/>
    </source>
</evidence>
<name>M7NV53_9BACT</name>
<reference evidence="7 8" key="1">
    <citation type="journal article" date="2013" name="Genome Announc.">
        <title>Draft Genome Sequence of Cesiribacter andamanensis Strain AMV16T, Isolated from a Soil Sample from a Mud Volcano in the Andaman Islands, India.</title>
        <authorList>
            <person name="Shivaji S."/>
            <person name="Ara S."/>
            <person name="Begum Z."/>
            <person name="Srinivas T.N."/>
            <person name="Singh A."/>
            <person name="Kumar Pinnaka A."/>
        </authorList>
    </citation>
    <scope>NUCLEOTIDE SEQUENCE [LARGE SCALE GENOMIC DNA]</scope>
    <source>
        <strain evidence="7 8">AMV16</strain>
    </source>
</reference>
<dbReference type="PROSITE" id="PS00151">
    <property type="entry name" value="ACYLPHOSPHATASE_2"/>
    <property type="match status" value="1"/>
</dbReference>
<dbReference type="PATRIC" id="fig|1279009.4.peg.2568"/>
<keyword evidence="4 7" id="KW-0378">Hydrolase</keyword>
<dbReference type="Pfam" id="PF00708">
    <property type="entry name" value="Acylphosphatase"/>
    <property type="match status" value="1"/>
</dbReference>
<evidence type="ECO:0000256" key="4">
    <source>
        <dbReference type="PROSITE-ProRule" id="PRU00520"/>
    </source>
</evidence>
<dbReference type="EMBL" id="AODQ01000062">
    <property type="protein sequence ID" value="EMR02334.1"/>
    <property type="molecule type" value="Genomic_DNA"/>
</dbReference>
<protein>
    <recommendedName>
        <fullName evidence="2 4">acylphosphatase</fullName>
        <ecNumber evidence="2 4">3.6.1.7</ecNumber>
    </recommendedName>
</protein>
<dbReference type="GO" id="GO:0003998">
    <property type="term" value="F:acylphosphatase activity"/>
    <property type="evidence" value="ECO:0007669"/>
    <property type="project" value="UniProtKB-EC"/>
</dbReference>
<keyword evidence="8" id="KW-1185">Reference proteome</keyword>
<gene>
    <name evidence="7" type="primary">acyP</name>
    <name evidence="7" type="ORF">ADICEAN_02532</name>
</gene>
<evidence type="ECO:0000256" key="2">
    <source>
        <dbReference type="ARBA" id="ARBA00012150"/>
    </source>
</evidence>
<dbReference type="InterPro" id="IPR036046">
    <property type="entry name" value="Acylphosphatase-like_dom_sf"/>
</dbReference>
<proteinExistence type="inferred from homology"/>
<organism evidence="7 8">
    <name type="scientific">Cesiribacter andamanensis AMV16</name>
    <dbReference type="NCBI Taxonomy" id="1279009"/>
    <lineage>
        <taxon>Bacteria</taxon>
        <taxon>Pseudomonadati</taxon>
        <taxon>Bacteroidota</taxon>
        <taxon>Cytophagia</taxon>
        <taxon>Cytophagales</taxon>
        <taxon>Cesiribacteraceae</taxon>
        <taxon>Cesiribacter</taxon>
    </lineage>
</organism>
<dbReference type="SUPFAM" id="SSF54975">
    <property type="entry name" value="Acylphosphatase/BLUF domain-like"/>
    <property type="match status" value="1"/>
</dbReference>